<dbReference type="Pfam" id="PF00392">
    <property type="entry name" value="GntR"/>
    <property type="match status" value="1"/>
</dbReference>
<organism evidence="5 6">
    <name type="scientific">Nonomuraea endophytica</name>
    <dbReference type="NCBI Taxonomy" id="714136"/>
    <lineage>
        <taxon>Bacteria</taxon>
        <taxon>Bacillati</taxon>
        <taxon>Actinomycetota</taxon>
        <taxon>Actinomycetes</taxon>
        <taxon>Streptosporangiales</taxon>
        <taxon>Streptosporangiaceae</taxon>
        <taxon>Nonomuraea</taxon>
    </lineage>
</organism>
<dbReference type="Proteomes" id="UP000568380">
    <property type="component" value="Unassembled WGS sequence"/>
</dbReference>
<dbReference type="RefSeq" id="WP_184958361.1">
    <property type="nucleotide sequence ID" value="NZ_JACHIN010000001.1"/>
</dbReference>
<evidence type="ECO:0000256" key="2">
    <source>
        <dbReference type="ARBA" id="ARBA00023125"/>
    </source>
</evidence>
<dbReference type="SMART" id="SM00895">
    <property type="entry name" value="FCD"/>
    <property type="match status" value="1"/>
</dbReference>
<dbReference type="InterPro" id="IPR036388">
    <property type="entry name" value="WH-like_DNA-bd_sf"/>
</dbReference>
<evidence type="ECO:0000256" key="3">
    <source>
        <dbReference type="ARBA" id="ARBA00023163"/>
    </source>
</evidence>
<comment type="caution">
    <text evidence="5">The sequence shown here is derived from an EMBL/GenBank/DDBJ whole genome shotgun (WGS) entry which is preliminary data.</text>
</comment>
<keyword evidence="3" id="KW-0804">Transcription</keyword>
<dbReference type="PROSITE" id="PS50949">
    <property type="entry name" value="HTH_GNTR"/>
    <property type="match status" value="1"/>
</dbReference>
<evidence type="ECO:0000313" key="6">
    <source>
        <dbReference type="Proteomes" id="UP000568380"/>
    </source>
</evidence>
<dbReference type="InterPro" id="IPR008920">
    <property type="entry name" value="TF_FadR/GntR_C"/>
</dbReference>
<dbReference type="SUPFAM" id="SSF48008">
    <property type="entry name" value="GntR ligand-binding domain-like"/>
    <property type="match status" value="1"/>
</dbReference>
<dbReference type="Pfam" id="PF07729">
    <property type="entry name" value="FCD"/>
    <property type="match status" value="1"/>
</dbReference>
<name>A0A7W7ZWX7_9ACTN</name>
<dbReference type="GO" id="GO:0003700">
    <property type="term" value="F:DNA-binding transcription factor activity"/>
    <property type="evidence" value="ECO:0007669"/>
    <property type="project" value="InterPro"/>
</dbReference>
<feature type="domain" description="HTH gntR-type" evidence="4">
    <location>
        <begin position="9"/>
        <end position="76"/>
    </location>
</feature>
<protein>
    <submittedName>
        <fullName evidence="5">DNA-binding GntR family transcriptional regulator</fullName>
    </submittedName>
</protein>
<dbReference type="PANTHER" id="PTHR43537">
    <property type="entry name" value="TRANSCRIPTIONAL REGULATOR, GNTR FAMILY"/>
    <property type="match status" value="1"/>
</dbReference>
<sequence>MSEARKKKQPLADQMYEVLLDQFMTGKRAPGSPLNIGALSRELDVSQTPLREALARLEHTGLVVREALKGYRVAPMFTDREIGKLMDARLVLEPALAYETCRRTTPEFLEELLDAVEELDRSVGLADTEPSSFRSYWAADDRFHGLIAQQCDNPFLETAYRSLNGQVQRFRLFSRLHNTGAEHAAREHRAIYEALVEGNPEIASIRMREHLQNANRRRKQPPVVAAG</sequence>
<dbReference type="EMBL" id="JACHIN010000001">
    <property type="protein sequence ID" value="MBB5075315.1"/>
    <property type="molecule type" value="Genomic_DNA"/>
</dbReference>
<proteinExistence type="predicted"/>
<evidence type="ECO:0000256" key="1">
    <source>
        <dbReference type="ARBA" id="ARBA00023015"/>
    </source>
</evidence>
<dbReference type="Gene3D" id="1.10.10.10">
    <property type="entry name" value="Winged helix-like DNA-binding domain superfamily/Winged helix DNA-binding domain"/>
    <property type="match status" value="1"/>
</dbReference>
<accession>A0A7W7ZWX7</accession>
<gene>
    <name evidence="5" type="ORF">HNR40_000761</name>
</gene>
<dbReference type="SMART" id="SM00345">
    <property type="entry name" value="HTH_GNTR"/>
    <property type="match status" value="1"/>
</dbReference>
<dbReference type="PANTHER" id="PTHR43537:SF5">
    <property type="entry name" value="UXU OPERON TRANSCRIPTIONAL REGULATOR"/>
    <property type="match status" value="1"/>
</dbReference>
<evidence type="ECO:0000313" key="5">
    <source>
        <dbReference type="EMBL" id="MBB5075315.1"/>
    </source>
</evidence>
<keyword evidence="1" id="KW-0805">Transcription regulation</keyword>
<dbReference type="InterPro" id="IPR000524">
    <property type="entry name" value="Tscrpt_reg_HTH_GntR"/>
</dbReference>
<evidence type="ECO:0000259" key="4">
    <source>
        <dbReference type="PROSITE" id="PS50949"/>
    </source>
</evidence>
<keyword evidence="6" id="KW-1185">Reference proteome</keyword>
<reference evidence="5 6" key="1">
    <citation type="submission" date="2020-08" db="EMBL/GenBank/DDBJ databases">
        <title>Genomic Encyclopedia of Type Strains, Phase IV (KMG-IV): sequencing the most valuable type-strain genomes for metagenomic binning, comparative biology and taxonomic classification.</title>
        <authorList>
            <person name="Goeker M."/>
        </authorList>
    </citation>
    <scope>NUCLEOTIDE SEQUENCE [LARGE SCALE GENOMIC DNA]</scope>
    <source>
        <strain evidence="5 6">DSM 45385</strain>
    </source>
</reference>
<dbReference type="Gene3D" id="1.20.120.530">
    <property type="entry name" value="GntR ligand-binding domain-like"/>
    <property type="match status" value="1"/>
</dbReference>
<dbReference type="InterPro" id="IPR036390">
    <property type="entry name" value="WH_DNA-bd_sf"/>
</dbReference>
<keyword evidence="2 5" id="KW-0238">DNA-binding</keyword>
<dbReference type="SUPFAM" id="SSF46785">
    <property type="entry name" value="Winged helix' DNA-binding domain"/>
    <property type="match status" value="1"/>
</dbReference>
<dbReference type="InterPro" id="IPR011711">
    <property type="entry name" value="GntR_C"/>
</dbReference>
<dbReference type="GO" id="GO:0003677">
    <property type="term" value="F:DNA binding"/>
    <property type="evidence" value="ECO:0007669"/>
    <property type="project" value="UniProtKB-KW"/>
</dbReference>
<dbReference type="AlphaFoldDB" id="A0A7W7ZWX7"/>